<feature type="region of interest" description="Disordered" evidence="1">
    <location>
        <begin position="1"/>
        <end position="22"/>
    </location>
</feature>
<sequence>MVKRSNPPTPKKKVPKAPKAPKVVKQSNNYCRRCEQNDEYLDVINDRIETLESLVNKLTNTEIYNNNISKPLSNIGIENLVNLSNQIHIELFQRFEMHNQLQLQTQIATPITKLTPPQSINQC</sequence>
<evidence type="ECO:0000313" key="2">
    <source>
        <dbReference type="EMBL" id="CAI2173805.1"/>
    </source>
</evidence>
<reference evidence="2" key="1">
    <citation type="submission" date="2022-08" db="EMBL/GenBank/DDBJ databases">
        <authorList>
            <person name="Kallberg Y."/>
            <person name="Tangrot J."/>
            <person name="Rosling A."/>
        </authorList>
    </citation>
    <scope>NUCLEOTIDE SEQUENCE</scope>
    <source>
        <strain evidence="2">Wild A</strain>
    </source>
</reference>
<protein>
    <submittedName>
        <fullName evidence="2">19264_t:CDS:1</fullName>
    </submittedName>
</protein>
<proteinExistence type="predicted"/>
<dbReference type="Proteomes" id="UP001153678">
    <property type="component" value="Unassembled WGS sequence"/>
</dbReference>
<keyword evidence="3" id="KW-1185">Reference proteome</keyword>
<evidence type="ECO:0000256" key="1">
    <source>
        <dbReference type="SAM" id="MobiDB-lite"/>
    </source>
</evidence>
<dbReference type="AlphaFoldDB" id="A0A9W4WMW8"/>
<organism evidence="2 3">
    <name type="scientific">Funneliformis geosporum</name>
    <dbReference type="NCBI Taxonomy" id="1117311"/>
    <lineage>
        <taxon>Eukaryota</taxon>
        <taxon>Fungi</taxon>
        <taxon>Fungi incertae sedis</taxon>
        <taxon>Mucoromycota</taxon>
        <taxon>Glomeromycotina</taxon>
        <taxon>Glomeromycetes</taxon>
        <taxon>Glomerales</taxon>
        <taxon>Glomeraceae</taxon>
        <taxon>Funneliformis</taxon>
    </lineage>
</organism>
<dbReference type="EMBL" id="CAMKVN010001116">
    <property type="protein sequence ID" value="CAI2173805.1"/>
    <property type="molecule type" value="Genomic_DNA"/>
</dbReference>
<accession>A0A9W4WMW8</accession>
<evidence type="ECO:0000313" key="3">
    <source>
        <dbReference type="Proteomes" id="UP001153678"/>
    </source>
</evidence>
<dbReference type="OrthoDB" id="2420206at2759"/>
<name>A0A9W4WMW8_9GLOM</name>
<comment type="caution">
    <text evidence="2">The sequence shown here is derived from an EMBL/GenBank/DDBJ whole genome shotgun (WGS) entry which is preliminary data.</text>
</comment>
<gene>
    <name evidence="2" type="ORF">FWILDA_LOCUS6273</name>
</gene>